<comment type="similarity">
    <text evidence="2">Belongs to the germin family.</text>
</comment>
<feature type="compositionally biased region" description="Polar residues" evidence="11">
    <location>
        <begin position="121"/>
        <end position="144"/>
    </location>
</feature>
<dbReference type="InterPro" id="IPR001929">
    <property type="entry name" value="Germin"/>
</dbReference>
<feature type="binding site" evidence="10">
    <location>
        <position position="256"/>
    </location>
    <ligand>
        <name>Mn(2+)</name>
        <dbReference type="ChEBI" id="CHEBI:29035"/>
    </ligand>
</feature>
<evidence type="ECO:0000313" key="13">
    <source>
        <dbReference type="EMBL" id="KAF9684543.1"/>
    </source>
</evidence>
<proteinExistence type="inferred from homology"/>
<organism evidence="13 14">
    <name type="scientific">Salix dunnii</name>
    <dbReference type="NCBI Taxonomy" id="1413687"/>
    <lineage>
        <taxon>Eukaryota</taxon>
        <taxon>Viridiplantae</taxon>
        <taxon>Streptophyta</taxon>
        <taxon>Embryophyta</taxon>
        <taxon>Tracheophyta</taxon>
        <taxon>Spermatophyta</taxon>
        <taxon>Magnoliopsida</taxon>
        <taxon>eudicotyledons</taxon>
        <taxon>Gunneridae</taxon>
        <taxon>Pentapetalae</taxon>
        <taxon>rosids</taxon>
        <taxon>fabids</taxon>
        <taxon>Malpighiales</taxon>
        <taxon>Salicaceae</taxon>
        <taxon>Saliceae</taxon>
        <taxon>Salix</taxon>
    </lineage>
</organism>
<name>A0A835K9P5_9ROSI</name>
<dbReference type="InterPro" id="IPR011051">
    <property type="entry name" value="RmlC_Cupin_sf"/>
</dbReference>
<dbReference type="Proteomes" id="UP000657918">
    <property type="component" value="Chromosome 4"/>
</dbReference>
<evidence type="ECO:0000256" key="2">
    <source>
        <dbReference type="ARBA" id="ARBA00007456"/>
    </source>
</evidence>
<dbReference type="GO" id="GO:0030145">
    <property type="term" value="F:manganese ion binding"/>
    <property type="evidence" value="ECO:0007669"/>
    <property type="project" value="InterPro"/>
</dbReference>
<evidence type="ECO:0000256" key="7">
    <source>
        <dbReference type="ARBA" id="ARBA00023180"/>
    </source>
</evidence>
<feature type="binding site" evidence="9">
    <location>
        <position position="263"/>
    </location>
    <ligand>
        <name>oxalate</name>
        <dbReference type="ChEBI" id="CHEBI:30623"/>
    </ligand>
</feature>
<evidence type="ECO:0000256" key="4">
    <source>
        <dbReference type="ARBA" id="ARBA00022525"/>
    </source>
</evidence>
<dbReference type="InterPro" id="IPR019780">
    <property type="entry name" value="Germin_Mn-BS"/>
</dbReference>
<evidence type="ECO:0000256" key="11">
    <source>
        <dbReference type="SAM" id="MobiDB-lite"/>
    </source>
</evidence>
<comment type="subcellular location">
    <subcellularLocation>
        <location evidence="1">Secreted</location>
        <location evidence="1">Extracellular space</location>
        <location evidence="1">Apoplast</location>
    </subcellularLocation>
</comment>
<keyword evidence="14" id="KW-1185">Reference proteome</keyword>
<dbReference type="InterPro" id="IPR054722">
    <property type="entry name" value="PolX-like_BBD"/>
</dbReference>
<feature type="binding site" evidence="10">
    <location>
        <position position="304"/>
    </location>
    <ligand>
        <name>Mn(2+)</name>
        <dbReference type="ChEBI" id="CHEBI:29035"/>
    </ligand>
</feature>
<dbReference type="Pfam" id="PF22936">
    <property type="entry name" value="Pol_BBD"/>
    <property type="match status" value="1"/>
</dbReference>
<dbReference type="GO" id="GO:0048046">
    <property type="term" value="C:apoplast"/>
    <property type="evidence" value="ECO:0007669"/>
    <property type="project" value="UniProtKB-SubCell"/>
</dbReference>
<keyword evidence="5 9" id="KW-0479">Metal-binding</keyword>
<keyword evidence="4" id="KW-0964">Secreted</keyword>
<evidence type="ECO:0000256" key="5">
    <source>
        <dbReference type="ARBA" id="ARBA00022723"/>
    </source>
</evidence>
<keyword evidence="6" id="KW-1015">Disulfide bond</keyword>
<feature type="binding site" evidence="9">
    <location>
        <position position="258"/>
    </location>
    <ligand>
        <name>oxalate</name>
        <dbReference type="ChEBI" id="CHEBI:30623"/>
    </ligand>
</feature>
<dbReference type="PROSITE" id="PS00725">
    <property type="entry name" value="GERMIN"/>
    <property type="match status" value="1"/>
</dbReference>
<dbReference type="InterPro" id="IPR006045">
    <property type="entry name" value="Cupin_1"/>
</dbReference>
<evidence type="ECO:0000256" key="10">
    <source>
        <dbReference type="PIRSR" id="PIRSR601929-2"/>
    </source>
</evidence>
<keyword evidence="3" id="KW-0052">Apoplast</keyword>
<reference evidence="13 14" key="1">
    <citation type="submission" date="2020-10" db="EMBL/GenBank/DDBJ databases">
        <title>Plant Genome Project.</title>
        <authorList>
            <person name="Zhang R.-G."/>
        </authorList>
    </citation>
    <scope>NUCLEOTIDE SEQUENCE [LARGE SCALE GENOMIC DNA]</scope>
    <source>
        <strain evidence="13">FAFU-HL-1</strain>
        <tissue evidence="13">Leaf</tissue>
    </source>
</reference>
<dbReference type="OrthoDB" id="1921208at2759"/>
<dbReference type="PANTHER" id="PTHR31238">
    <property type="entry name" value="GERMIN-LIKE PROTEIN SUBFAMILY 3 MEMBER 3"/>
    <property type="match status" value="1"/>
</dbReference>
<dbReference type="InterPro" id="IPR014710">
    <property type="entry name" value="RmlC-like_jellyroll"/>
</dbReference>
<dbReference type="SUPFAM" id="SSF51182">
    <property type="entry name" value="RmlC-like cupins"/>
    <property type="match status" value="1"/>
</dbReference>
<feature type="binding site" evidence="10">
    <location>
        <position position="263"/>
    </location>
    <ligand>
        <name>Mn(2+)</name>
        <dbReference type="ChEBI" id="CHEBI:29035"/>
    </ligand>
</feature>
<dbReference type="SMART" id="SM00835">
    <property type="entry name" value="Cupin_1"/>
    <property type="match status" value="1"/>
</dbReference>
<evidence type="ECO:0000259" key="12">
    <source>
        <dbReference type="SMART" id="SM00835"/>
    </source>
</evidence>
<evidence type="ECO:0000256" key="8">
    <source>
        <dbReference type="ARBA" id="ARBA00023211"/>
    </source>
</evidence>
<evidence type="ECO:0000256" key="3">
    <source>
        <dbReference type="ARBA" id="ARBA00022523"/>
    </source>
</evidence>
<dbReference type="EMBL" id="JADGMS010000004">
    <property type="protein sequence ID" value="KAF9684543.1"/>
    <property type="molecule type" value="Genomic_DNA"/>
</dbReference>
<dbReference type="Pfam" id="PF00190">
    <property type="entry name" value="Cupin_1"/>
    <property type="match status" value="1"/>
</dbReference>
<feature type="region of interest" description="Disordered" evidence="11">
    <location>
        <begin position="116"/>
        <end position="156"/>
    </location>
</feature>
<evidence type="ECO:0000256" key="9">
    <source>
        <dbReference type="PIRSR" id="PIRSR601929-1"/>
    </source>
</evidence>
<keyword evidence="8 9" id="KW-0464">Manganese</keyword>
<sequence length="343" mass="37080">MGGNFSLLSSASFSLNPKHSVFSISHALVDIHRHQIESWIIDTGATDHMINTISLFTSITAIISSHVKLPNGNYASVTHIGTVKISEHLILHDVLYVPSFSFNLISAKSSDLNVSGSSNSIPVDSDTSFPHSTNSNSHSDQTVHISPPNSPLHRSTRIRSTPSYLHQYHCQLAAHPSHPTPEDKSVLVNGKLCKNPSEATTDDFSYYGLDVPGNTSNQLGVHVNLITTDLMPGLNTLGISLARIDLAPNGGLKPPHYHPRGSEVLLVLEGTLYAGFVTSNPDHHLFTKILKPGDLFVFPFGLIHFQLNIGKTLVVAIAALTSQNPGVNIAANAIFWSCFAYLS</sequence>
<evidence type="ECO:0000256" key="1">
    <source>
        <dbReference type="ARBA" id="ARBA00004271"/>
    </source>
</evidence>
<feature type="binding site" evidence="10">
    <location>
        <position position="258"/>
    </location>
    <ligand>
        <name>Mn(2+)</name>
        <dbReference type="ChEBI" id="CHEBI:29035"/>
    </ligand>
</feature>
<protein>
    <recommendedName>
        <fullName evidence="12">Cupin type-1 domain-containing protein</fullName>
    </recommendedName>
</protein>
<evidence type="ECO:0000313" key="14">
    <source>
        <dbReference type="Proteomes" id="UP000657918"/>
    </source>
</evidence>
<gene>
    <name evidence="13" type="ORF">SADUNF_Sadunf04G0129000</name>
</gene>
<feature type="domain" description="Cupin type-1" evidence="12">
    <location>
        <begin position="207"/>
        <end position="333"/>
    </location>
</feature>
<comment type="caution">
    <text evidence="13">The sequence shown here is derived from an EMBL/GenBank/DDBJ whole genome shotgun (WGS) entry which is preliminary data.</text>
</comment>
<dbReference type="PRINTS" id="PR00325">
    <property type="entry name" value="GERMIN"/>
</dbReference>
<keyword evidence="7" id="KW-0325">Glycoprotein</keyword>
<accession>A0A835K9P5</accession>
<dbReference type="AlphaFoldDB" id="A0A835K9P5"/>
<dbReference type="CDD" id="cd02241">
    <property type="entry name" value="cupin_OxOx"/>
    <property type="match status" value="1"/>
</dbReference>
<evidence type="ECO:0000256" key="6">
    <source>
        <dbReference type="ARBA" id="ARBA00023157"/>
    </source>
</evidence>
<dbReference type="Gene3D" id="2.60.120.10">
    <property type="entry name" value="Jelly Rolls"/>
    <property type="match status" value="1"/>
</dbReference>